<dbReference type="RefSeq" id="WP_043526837.1">
    <property type="nucleotide sequence ID" value="NZ_BAABKU010000030.1"/>
</dbReference>
<evidence type="ECO:0008006" key="4">
    <source>
        <dbReference type="Google" id="ProtNLM"/>
    </source>
</evidence>
<feature type="transmembrane region" description="Helical" evidence="1">
    <location>
        <begin position="13"/>
        <end position="35"/>
    </location>
</feature>
<gene>
    <name evidence="2" type="ORF">MB27_21095</name>
</gene>
<evidence type="ECO:0000313" key="2">
    <source>
        <dbReference type="EMBL" id="KHD75720.1"/>
    </source>
</evidence>
<protein>
    <recommendedName>
        <fullName evidence="4">Cobalt transporter</fullName>
    </recommendedName>
</protein>
<organism evidence="2 3">
    <name type="scientific">Actinoplanes utahensis</name>
    <dbReference type="NCBI Taxonomy" id="1869"/>
    <lineage>
        <taxon>Bacteria</taxon>
        <taxon>Bacillati</taxon>
        <taxon>Actinomycetota</taxon>
        <taxon>Actinomycetes</taxon>
        <taxon>Micromonosporales</taxon>
        <taxon>Micromonosporaceae</taxon>
        <taxon>Actinoplanes</taxon>
    </lineage>
</organism>
<keyword evidence="1" id="KW-1133">Transmembrane helix</keyword>
<comment type="caution">
    <text evidence="2">The sequence shown here is derived from an EMBL/GenBank/DDBJ whole genome shotgun (WGS) entry which is preliminary data.</text>
</comment>
<reference evidence="2 3" key="1">
    <citation type="submission" date="2014-10" db="EMBL/GenBank/DDBJ databases">
        <title>Draft genome sequence of Actinoplanes utahensis NRRL 12052.</title>
        <authorList>
            <person name="Velasco-Bucheli B."/>
            <person name="del Cerro C."/>
            <person name="Hormigo D."/>
            <person name="Garcia J.L."/>
            <person name="Acebal C."/>
            <person name="Arroyo M."/>
            <person name="de la Mata I."/>
        </authorList>
    </citation>
    <scope>NUCLEOTIDE SEQUENCE [LARGE SCALE GENOMIC DNA]</scope>
    <source>
        <strain evidence="2 3">NRRL 12052</strain>
    </source>
</reference>
<dbReference type="STRING" id="1869.MB27_21095"/>
<feature type="transmembrane region" description="Helical" evidence="1">
    <location>
        <begin position="106"/>
        <end position="124"/>
    </location>
</feature>
<feature type="transmembrane region" description="Helical" evidence="1">
    <location>
        <begin position="174"/>
        <end position="192"/>
    </location>
</feature>
<dbReference type="OrthoDB" id="6851830at2"/>
<feature type="transmembrane region" description="Helical" evidence="1">
    <location>
        <begin position="144"/>
        <end position="162"/>
    </location>
</feature>
<sequence>MPLTHGTPRYIQLLLRGLLAGLIAGLLAGAFAYIAGEPHVNAAIAIEQAAAPAGEPGEEPLVERDIQSTVGLLLATGLYGAALGGILATAYTVLRRRLRTGSDTTAALGLAAAALTGIVVVPYLKYPPNPPAVGNPDTIDQRTAAYLAVLVLGLVAVWAGVLAARTQTHQWRRAAAGTAGFLTVVAIAYTLLPTFDEVPDDFPATLLWNFRISSLGTQVVLWTTLGLTYAGLLNQLADTLTRTGRPEPATTP</sequence>
<feature type="transmembrane region" description="Helical" evidence="1">
    <location>
        <begin position="70"/>
        <end position="94"/>
    </location>
</feature>
<evidence type="ECO:0000313" key="3">
    <source>
        <dbReference type="Proteomes" id="UP000054537"/>
    </source>
</evidence>
<dbReference type="AlphaFoldDB" id="A0A0A6UI37"/>
<dbReference type="EMBL" id="JRTT01000024">
    <property type="protein sequence ID" value="KHD75720.1"/>
    <property type="molecule type" value="Genomic_DNA"/>
</dbReference>
<keyword evidence="1" id="KW-0472">Membrane</keyword>
<feature type="transmembrane region" description="Helical" evidence="1">
    <location>
        <begin position="212"/>
        <end position="232"/>
    </location>
</feature>
<proteinExistence type="predicted"/>
<keyword evidence="3" id="KW-1185">Reference proteome</keyword>
<dbReference type="Proteomes" id="UP000054537">
    <property type="component" value="Unassembled WGS sequence"/>
</dbReference>
<dbReference type="InterPro" id="IPR012666">
    <property type="entry name" value="CbtA_put"/>
</dbReference>
<keyword evidence="1" id="KW-0812">Transmembrane</keyword>
<dbReference type="Pfam" id="PF09490">
    <property type="entry name" value="CbtA"/>
    <property type="match status" value="1"/>
</dbReference>
<name>A0A0A6UI37_ACTUT</name>
<evidence type="ECO:0000256" key="1">
    <source>
        <dbReference type="SAM" id="Phobius"/>
    </source>
</evidence>
<dbReference type="eggNOG" id="COG5446">
    <property type="taxonomic scope" value="Bacteria"/>
</dbReference>
<accession>A0A0A6UI37</accession>